<evidence type="ECO:0000313" key="2">
    <source>
        <dbReference type="EMBL" id="CCX33612.1"/>
    </source>
</evidence>
<keyword evidence="1" id="KW-0732">Signal</keyword>
<dbReference type="Proteomes" id="UP000018144">
    <property type="component" value="Unassembled WGS sequence"/>
</dbReference>
<reference evidence="2 3" key="1">
    <citation type="journal article" date="2013" name="PLoS Genet.">
        <title>The genome and development-dependent transcriptomes of Pyronema confluens: a window into fungal evolution.</title>
        <authorList>
            <person name="Traeger S."/>
            <person name="Altegoer F."/>
            <person name="Freitag M."/>
            <person name="Gabaldon T."/>
            <person name="Kempken F."/>
            <person name="Kumar A."/>
            <person name="Marcet-Houben M."/>
            <person name="Poggeler S."/>
            <person name="Stajich J.E."/>
            <person name="Nowrousian M."/>
        </authorList>
    </citation>
    <scope>NUCLEOTIDE SEQUENCE [LARGE SCALE GENOMIC DNA]</scope>
    <source>
        <strain evidence="3">CBS 100304</strain>
        <tissue evidence="2">Vegetative mycelium</tissue>
    </source>
</reference>
<protein>
    <submittedName>
        <fullName evidence="2">Uncharacterized protein</fullName>
    </submittedName>
</protein>
<proteinExistence type="predicted"/>
<name>U4LPV0_PYROM</name>
<accession>U4LPV0</accession>
<evidence type="ECO:0000256" key="1">
    <source>
        <dbReference type="SAM" id="SignalP"/>
    </source>
</evidence>
<dbReference type="EMBL" id="HF936139">
    <property type="protein sequence ID" value="CCX33612.1"/>
    <property type="molecule type" value="Genomic_DNA"/>
</dbReference>
<gene>
    <name evidence="2" type="ORF">PCON_01483</name>
</gene>
<dbReference type="OrthoDB" id="10516249at2759"/>
<sequence length="74" mass="8593">MQIPHPPSILGLFALLTLVPLVHSDQHASLTLYTAYPPPVTEHKIEILEWENCKEIRRTYKGEKTIVREILFKQ</sequence>
<evidence type="ECO:0000313" key="3">
    <source>
        <dbReference type="Proteomes" id="UP000018144"/>
    </source>
</evidence>
<organism evidence="2 3">
    <name type="scientific">Pyronema omphalodes (strain CBS 100304)</name>
    <name type="common">Pyronema confluens</name>
    <dbReference type="NCBI Taxonomy" id="1076935"/>
    <lineage>
        <taxon>Eukaryota</taxon>
        <taxon>Fungi</taxon>
        <taxon>Dikarya</taxon>
        <taxon>Ascomycota</taxon>
        <taxon>Pezizomycotina</taxon>
        <taxon>Pezizomycetes</taxon>
        <taxon>Pezizales</taxon>
        <taxon>Pyronemataceae</taxon>
        <taxon>Pyronema</taxon>
    </lineage>
</organism>
<keyword evidence="3" id="KW-1185">Reference proteome</keyword>
<feature type="chain" id="PRO_5004651651" evidence="1">
    <location>
        <begin position="25"/>
        <end position="74"/>
    </location>
</feature>
<dbReference type="AlphaFoldDB" id="U4LPV0"/>
<feature type="signal peptide" evidence="1">
    <location>
        <begin position="1"/>
        <end position="24"/>
    </location>
</feature>